<dbReference type="AlphaFoldDB" id="A0AAQ3RBM8"/>
<gene>
    <name evidence="1" type="ORF">R9X50_00558300</name>
</gene>
<evidence type="ECO:0000313" key="1">
    <source>
        <dbReference type="EMBL" id="WPH02715.1"/>
    </source>
</evidence>
<reference evidence="1 2" key="1">
    <citation type="submission" date="2023-11" db="EMBL/GenBank/DDBJ databases">
        <title>An acidophilic fungus is an integral part of prey digestion in a carnivorous sundew plant.</title>
        <authorList>
            <person name="Tsai I.J."/>
        </authorList>
    </citation>
    <scope>NUCLEOTIDE SEQUENCE [LARGE SCALE GENOMIC DNA]</scope>
    <source>
        <strain evidence="1">169a</strain>
    </source>
</reference>
<dbReference type="CDD" id="cd12148">
    <property type="entry name" value="fungal_TF_MHR"/>
    <property type="match status" value="1"/>
</dbReference>
<proteinExistence type="predicted"/>
<organism evidence="1 2">
    <name type="scientific">Acrodontium crateriforme</name>
    <dbReference type="NCBI Taxonomy" id="150365"/>
    <lineage>
        <taxon>Eukaryota</taxon>
        <taxon>Fungi</taxon>
        <taxon>Dikarya</taxon>
        <taxon>Ascomycota</taxon>
        <taxon>Pezizomycotina</taxon>
        <taxon>Dothideomycetes</taxon>
        <taxon>Dothideomycetidae</taxon>
        <taxon>Mycosphaerellales</taxon>
        <taxon>Teratosphaeriaceae</taxon>
        <taxon>Acrodontium</taxon>
    </lineage>
</organism>
<dbReference type="Proteomes" id="UP001303373">
    <property type="component" value="Chromosome 9"/>
</dbReference>
<keyword evidence="2" id="KW-1185">Reference proteome</keyword>
<accession>A0AAQ3RBM8</accession>
<evidence type="ECO:0000313" key="2">
    <source>
        <dbReference type="Proteomes" id="UP001303373"/>
    </source>
</evidence>
<protein>
    <submittedName>
        <fullName evidence="1">Uncharacterized protein</fullName>
    </submittedName>
</protein>
<sequence length="334" mass="38064">MLLPPSTNGTKQEQNLHGMDKEFATFVGRPPQLCGKYCVTDLPLDVSEFIVTDSLESFEAAKAQLDSNGWSRAETLNPAYGQRVQYLLTMLREEVLELLLGPSLSDVSDKAKHLLSRLTQTWDSVPHREFEPSQLDSMRPHIRWIVLGTRLDYLYSQFLLFKLLISQSEEYRDNLIDTLHVILRLTMSNWKRNDSIYTRGIGLEWTLVFYAMPCASILALELFRHDRQLGQSPKLDRSAAIQDISLLISCCESLAKTGQSNNQIYKQAQRTFVQCLDQILNRSAGLPGSSGHQIRGTHSEGPLSWDPLDHCLAELYPEDPEWSAWLETFSMQVE</sequence>
<dbReference type="EMBL" id="CP138588">
    <property type="protein sequence ID" value="WPH02715.1"/>
    <property type="molecule type" value="Genomic_DNA"/>
</dbReference>
<name>A0AAQ3RBM8_9PEZI</name>